<organism evidence="2 3">
    <name type="scientific">Virgibacillus oceani</name>
    <dbReference type="NCBI Taxonomy" id="1479511"/>
    <lineage>
        <taxon>Bacteria</taxon>
        <taxon>Bacillati</taxon>
        <taxon>Bacillota</taxon>
        <taxon>Bacilli</taxon>
        <taxon>Bacillales</taxon>
        <taxon>Bacillaceae</taxon>
        <taxon>Virgibacillus</taxon>
    </lineage>
</organism>
<proteinExistence type="predicted"/>
<dbReference type="RefSeq" id="WP_188455308.1">
    <property type="nucleotide sequence ID" value="NZ_BMFR01000007.1"/>
</dbReference>
<feature type="compositionally biased region" description="Basic and acidic residues" evidence="1">
    <location>
        <begin position="61"/>
        <end position="71"/>
    </location>
</feature>
<evidence type="ECO:0008006" key="4">
    <source>
        <dbReference type="Google" id="ProtNLM"/>
    </source>
</evidence>
<keyword evidence="3" id="KW-1185">Reference proteome</keyword>
<evidence type="ECO:0000256" key="1">
    <source>
        <dbReference type="SAM" id="MobiDB-lite"/>
    </source>
</evidence>
<feature type="region of interest" description="Disordered" evidence="1">
    <location>
        <begin position="49"/>
        <end position="71"/>
    </location>
</feature>
<dbReference type="Proteomes" id="UP000622860">
    <property type="component" value="Unassembled WGS sequence"/>
</dbReference>
<protein>
    <recommendedName>
        <fullName evidence="4">Spore coat protein</fullName>
    </recommendedName>
</protein>
<gene>
    <name evidence="2" type="ORF">GCM10011398_20550</name>
</gene>
<dbReference type="AlphaFoldDB" id="A0A917HD58"/>
<evidence type="ECO:0000313" key="3">
    <source>
        <dbReference type="Proteomes" id="UP000622860"/>
    </source>
</evidence>
<accession>A0A917HD58</accession>
<dbReference type="EMBL" id="BMFR01000007">
    <property type="protein sequence ID" value="GGG75590.1"/>
    <property type="molecule type" value="Genomic_DNA"/>
</dbReference>
<evidence type="ECO:0000313" key="2">
    <source>
        <dbReference type="EMBL" id="GGG75590.1"/>
    </source>
</evidence>
<feature type="compositionally biased region" description="Polar residues" evidence="1">
    <location>
        <begin position="49"/>
        <end position="60"/>
    </location>
</feature>
<name>A0A917HD58_9BACI</name>
<sequence>MANSNSNFPNQLVDMLVDSTLKKHGVSLDGTKIDAQQKEQLRNLVDSLKNSVSDLSQQSMAKKENKEKNDK</sequence>
<reference evidence="2" key="1">
    <citation type="journal article" date="2014" name="Int. J. Syst. Evol. Microbiol.">
        <title>Complete genome sequence of Corynebacterium casei LMG S-19264T (=DSM 44701T), isolated from a smear-ripened cheese.</title>
        <authorList>
            <consortium name="US DOE Joint Genome Institute (JGI-PGF)"/>
            <person name="Walter F."/>
            <person name="Albersmeier A."/>
            <person name="Kalinowski J."/>
            <person name="Ruckert C."/>
        </authorList>
    </citation>
    <scope>NUCLEOTIDE SEQUENCE</scope>
    <source>
        <strain evidence="2">CGMCC 1.12754</strain>
    </source>
</reference>
<comment type="caution">
    <text evidence="2">The sequence shown here is derived from an EMBL/GenBank/DDBJ whole genome shotgun (WGS) entry which is preliminary data.</text>
</comment>
<reference evidence="2" key="2">
    <citation type="submission" date="2020-09" db="EMBL/GenBank/DDBJ databases">
        <authorList>
            <person name="Sun Q."/>
            <person name="Zhou Y."/>
        </authorList>
    </citation>
    <scope>NUCLEOTIDE SEQUENCE</scope>
    <source>
        <strain evidence="2">CGMCC 1.12754</strain>
    </source>
</reference>